<reference evidence="5 6" key="2">
    <citation type="submission" date="2020-07" db="EMBL/GenBank/DDBJ databases">
        <title>Genome assembly of wild tea tree DASZ reveals pedigree and selection history of tea varieties.</title>
        <authorList>
            <person name="Zhang W."/>
        </authorList>
    </citation>
    <scope>NUCLEOTIDE SEQUENCE [LARGE SCALE GENOMIC DNA]</scope>
    <source>
        <strain evidence="6">cv. G240</strain>
        <tissue evidence="5">Leaf</tissue>
    </source>
</reference>
<dbReference type="Proteomes" id="UP000593564">
    <property type="component" value="Unassembled WGS sequence"/>
</dbReference>
<dbReference type="GO" id="GO:0070897">
    <property type="term" value="P:transcription preinitiation complex assembly"/>
    <property type="evidence" value="ECO:0007669"/>
    <property type="project" value="InterPro"/>
</dbReference>
<dbReference type="PRINTS" id="PR00685">
    <property type="entry name" value="TIFACTORIIB"/>
</dbReference>
<feature type="domain" description="TFIIB-type" evidence="4">
    <location>
        <begin position="14"/>
        <end position="46"/>
    </location>
</feature>
<proteinExistence type="predicted"/>
<accession>A0A7J7HBY0</accession>
<keyword evidence="2" id="KW-0804">Transcription</keyword>
<evidence type="ECO:0000259" key="4">
    <source>
        <dbReference type="Pfam" id="PF08271"/>
    </source>
</evidence>
<evidence type="ECO:0000313" key="5">
    <source>
        <dbReference type="EMBL" id="KAF5950442.1"/>
    </source>
</evidence>
<dbReference type="InterPro" id="IPR000812">
    <property type="entry name" value="TFIIB"/>
</dbReference>
<dbReference type="AlphaFoldDB" id="A0A7J7HBY0"/>
<comment type="caution">
    <text evidence="5">The sequence shown here is derived from an EMBL/GenBank/DDBJ whole genome shotgun (WGS) entry which is preliminary data.</text>
</comment>
<evidence type="ECO:0000256" key="1">
    <source>
        <dbReference type="ARBA" id="ARBA00023015"/>
    </source>
</evidence>
<organism evidence="5 6">
    <name type="scientific">Camellia sinensis</name>
    <name type="common">Tea plant</name>
    <name type="synonym">Thea sinensis</name>
    <dbReference type="NCBI Taxonomy" id="4442"/>
    <lineage>
        <taxon>Eukaryota</taxon>
        <taxon>Viridiplantae</taxon>
        <taxon>Streptophyta</taxon>
        <taxon>Embryophyta</taxon>
        <taxon>Tracheophyta</taxon>
        <taxon>Spermatophyta</taxon>
        <taxon>Magnoliopsida</taxon>
        <taxon>eudicotyledons</taxon>
        <taxon>Gunneridae</taxon>
        <taxon>Pentapetalae</taxon>
        <taxon>asterids</taxon>
        <taxon>Ericales</taxon>
        <taxon>Theaceae</taxon>
        <taxon>Camellia</taxon>
    </lineage>
</organism>
<sequence length="106" mass="12037">MRPPSGGPLPMTIVVFDHFAGDTMCSECSLMLESHSIDETSEWRTFAPDSGGVQSFYQRHSVLRVQLVTDRGLFTVFSKPNGVTTNSSRCVSALRKRRRERERERD</sequence>
<feature type="region of interest" description="Disordered" evidence="3">
    <location>
        <begin position="86"/>
        <end position="106"/>
    </location>
</feature>
<evidence type="ECO:0000313" key="6">
    <source>
        <dbReference type="Proteomes" id="UP000593564"/>
    </source>
</evidence>
<dbReference type="InterPro" id="IPR013137">
    <property type="entry name" value="Znf_TFIIB"/>
</dbReference>
<dbReference type="Gene3D" id="1.10.472.170">
    <property type="match status" value="1"/>
</dbReference>
<dbReference type="Pfam" id="PF08271">
    <property type="entry name" value="Zn_Ribbon_TF"/>
    <property type="match status" value="1"/>
</dbReference>
<keyword evidence="1" id="KW-0805">Transcription regulation</keyword>
<gene>
    <name evidence="5" type="ORF">HYC85_012435</name>
</gene>
<name>A0A7J7HBY0_CAMSI</name>
<evidence type="ECO:0000256" key="3">
    <source>
        <dbReference type="SAM" id="MobiDB-lite"/>
    </source>
</evidence>
<dbReference type="SUPFAM" id="SSF57783">
    <property type="entry name" value="Zinc beta-ribbon"/>
    <property type="match status" value="1"/>
</dbReference>
<protein>
    <recommendedName>
        <fullName evidence="4">TFIIB-type domain-containing protein</fullName>
    </recommendedName>
</protein>
<dbReference type="EMBL" id="JACBKZ010000005">
    <property type="protein sequence ID" value="KAF5950442.1"/>
    <property type="molecule type" value="Genomic_DNA"/>
</dbReference>
<reference evidence="6" key="1">
    <citation type="journal article" date="2020" name="Nat. Commun.">
        <title>Genome assembly of wild tea tree DASZ reveals pedigree and selection history of tea varieties.</title>
        <authorList>
            <person name="Zhang W."/>
            <person name="Zhang Y."/>
            <person name="Qiu H."/>
            <person name="Guo Y."/>
            <person name="Wan H."/>
            <person name="Zhang X."/>
            <person name="Scossa F."/>
            <person name="Alseekh S."/>
            <person name="Zhang Q."/>
            <person name="Wang P."/>
            <person name="Xu L."/>
            <person name="Schmidt M.H."/>
            <person name="Jia X."/>
            <person name="Li D."/>
            <person name="Zhu A."/>
            <person name="Guo F."/>
            <person name="Chen W."/>
            <person name="Ni D."/>
            <person name="Usadel B."/>
            <person name="Fernie A.R."/>
            <person name="Wen W."/>
        </authorList>
    </citation>
    <scope>NUCLEOTIDE SEQUENCE [LARGE SCALE GENOMIC DNA]</scope>
    <source>
        <strain evidence="6">cv. G240</strain>
    </source>
</reference>
<evidence type="ECO:0000256" key="2">
    <source>
        <dbReference type="ARBA" id="ARBA00023163"/>
    </source>
</evidence>
<keyword evidence="6" id="KW-1185">Reference proteome</keyword>